<feature type="domain" description="Nudix hydrolase" evidence="14">
    <location>
        <begin position="55"/>
        <end position="198"/>
    </location>
</feature>
<keyword evidence="5 13" id="KW-0479">Metal-binding</keyword>
<evidence type="ECO:0000313" key="15">
    <source>
        <dbReference type="EMBL" id="OEY94494.1"/>
    </source>
</evidence>
<gene>
    <name evidence="15" type="ORF">BJI46_03400</name>
</gene>
<dbReference type="AlphaFoldDB" id="A0A1E7R588"/>
<evidence type="ECO:0000256" key="2">
    <source>
        <dbReference type="ARBA" id="ARBA00007482"/>
    </source>
</evidence>
<comment type="similarity">
    <text evidence="2">Belongs to the Nudix hydrolase family. NudF subfamily.</text>
</comment>
<keyword evidence="7 13" id="KW-0460">Magnesium</keyword>
<dbReference type="STRING" id="1262585.BJI46_03400"/>
<dbReference type="GO" id="GO:0019693">
    <property type="term" value="P:ribose phosphate metabolic process"/>
    <property type="evidence" value="ECO:0007669"/>
    <property type="project" value="TreeGrafter"/>
</dbReference>
<name>A0A1E7R588_9GAMM</name>
<dbReference type="PROSITE" id="PS00893">
    <property type="entry name" value="NUDIX_BOX"/>
    <property type="match status" value="1"/>
</dbReference>
<evidence type="ECO:0000256" key="10">
    <source>
        <dbReference type="ARBA" id="ARBA00030308"/>
    </source>
</evidence>
<dbReference type="NCBIfam" id="TIGR00052">
    <property type="entry name" value="nudix-type nucleoside diphosphatase, YffH/AdpP family"/>
    <property type="match status" value="1"/>
</dbReference>
<comment type="function">
    <text evidence="8">Acts on ADP-mannose and ADP-glucose as well as ADP-ribose. Prevents glycogen biosynthesis. The reaction catalyzed by this enzyme is a limiting step of the gluconeogenic process.</text>
</comment>
<dbReference type="EMBL" id="MKKK01000034">
    <property type="protein sequence ID" value="OEY94494.1"/>
    <property type="molecule type" value="Genomic_DNA"/>
</dbReference>
<dbReference type="PANTHER" id="PTHR11839">
    <property type="entry name" value="UDP/ADP-SUGAR PYROPHOSPHATASE"/>
    <property type="match status" value="1"/>
</dbReference>
<accession>A0A1E7R588</accession>
<evidence type="ECO:0000256" key="6">
    <source>
        <dbReference type="ARBA" id="ARBA00022801"/>
    </source>
</evidence>
<comment type="cofactor">
    <cofactor evidence="1 13">
        <name>Mg(2+)</name>
        <dbReference type="ChEBI" id="CHEBI:18420"/>
    </cofactor>
</comment>
<dbReference type="Gene3D" id="3.90.79.10">
    <property type="entry name" value="Nucleoside Triphosphate Pyrophosphohydrolase"/>
    <property type="match status" value="1"/>
</dbReference>
<sequence length="206" mass="23681">MQELGFKLQFKQEDVEIIRTQTRYKGFVQVEVLNLKHRLFASKQFGPEISREIVRRRQAAGVFVYDPYLEKFLLIEQFRAGALNAGDTPWQLEIIAGLIDEGEDGIQCVTREALEEANCQLQNVHFIQRYHTSTGASNEIFYFYAATADLSQAGGIHGEASEGEDIRVHLFRYTDIDALLQHDLIRNAELLVAIQWFQLFLAKNKK</sequence>
<evidence type="ECO:0000256" key="3">
    <source>
        <dbReference type="ARBA" id="ARBA00012453"/>
    </source>
</evidence>
<dbReference type="PROSITE" id="PS51462">
    <property type="entry name" value="NUDIX"/>
    <property type="match status" value="1"/>
</dbReference>
<evidence type="ECO:0000256" key="12">
    <source>
        <dbReference type="ARBA" id="ARBA00049546"/>
    </source>
</evidence>
<dbReference type="GO" id="GO:0005829">
    <property type="term" value="C:cytosol"/>
    <property type="evidence" value="ECO:0007669"/>
    <property type="project" value="TreeGrafter"/>
</dbReference>
<dbReference type="EC" id="3.6.1.13" evidence="3"/>
<evidence type="ECO:0000256" key="7">
    <source>
        <dbReference type="ARBA" id="ARBA00022842"/>
    </source>
</evidence>
<reference evidence="15 16" key="1">
    <citation type="submission" date="2016-09" db="EMBL/GenBank/DDBJ databases">
        <authorList>
            <person name="Capua I."/>
            <person name="De Benedictis P."/>
            <person name="Joannis T."/>
            <person name="Lombin L.H."/>
            <person name="Cattoli G."/>
        </authorList>
    </citation>
    <scope>NUCLEOTIDE SEQUENCE [LARGE SCALE GENOMIC DNA]</scope>
    <source>
        <strain evidence="15 16">ANC 4671</strain>
    </source>
</reference>
<organism evidence="15 16">
    <name type="scientific">Acinetobacter qingfengensis</name>
    <dbReference type="NCBI Taxonomy" id="1262585"/>
    <lineage>
        <taxon>Bacteria</taxon>
        <taxon>Pseudomonadati</taxon>
        <taxon>Pseudomonadota</taxon>
        <taxon>Gammaproteobacteria</taxon>
        <taxon>Moraxellales</taxon>
        <taxon>Moraxellaceae</taxon>
        <taxon>Acinetobacter</taxon>
    </lineage>
</organism>
<dbReference type="GO" id="GO:0046872">
    <property type="term" value="F:metal ion binding"/>
    <property type="evidence" value="ECO:0007669"/>
    <property type="project" value="UniProtKB-KW"/>
</dbReference>
<evidence type="ECO:0000256" key="11">
    <source>
        <dbReference type="ARBA" id="ARBA00033056"/>
    </source>
</evidence>
<evidence type="ECO:0000256" key="8">
    <source>
        <dbReference type="ARBA" id="ARBA00025164"/>
    </source>
</evidence>
<keyword evidence="6" id="KW-0378">Hydrolase</keyword>
<dbReference type="InterPro" id="IPR020084">
    <property type="entry name" value="NUDIX_hydrolase_CS"/>
</dbReference>
<feature type="binding site" evidence="13">
    <location>
        <position position="116"/>
    </location>
    <ligand>
        <name>Mg(2+)</name>
        <dbReference type="ChEBI" id="CHEBI:18420"/>
        <label>1</label>
    </ligand>
</feature>
<dbReference type="GO" id="GO:0006753">
    <property type="term" value="P:nucleoside phosphate metabolic process"/>
    <property type="evidence" value="ECO:0007669"/>
    <property type="project" value="TreeGrafter"/>
</dbReference>
<comment type="catalytic activity">
    <reaction evidence="12">
        <text>ADP-D-ribose + H2O = D-ribose 5-phosphate + AMP + 2 H(+)</text>
        <dbReference type="Rhea" id="RHEA:10412"/>
        <dbReference type="ChEBI" id="CHEBI:15377"/>
        <dbReference type="ChEBI" id="CHEBI:15378"/>
        <dbReference type="ChEBI" id="CHEBI:57967"/>
        <dbReference type="ChEBI" id="CHEBI:78346"/>
        <dbReference type="ChEBI" id="CHEBI:456215"/>
        <dbReference type="EC" id="3.6.1.13"/>
    </reaction>
</comment>
<evidence type="ECO:0000256" key="5">
    <source>
        <dbReference type="ARBA" id="ARBA00022723"/>
    </source>
</evidence>
<dbReference type="InterPro" id="IPR004385">
    <property type="entry name" value="NDP_pyrophosphatase"/>
</dbReference>
<dbReference type="PANTHER" id="PTHR11839:SF5">
    <property type="entry name" value="ADP-RIBOSE PYROPHOSPHATASE"/>
    <property type="match status" value="1"/>
</dbReference>
<evidence type="ECO:0000256" key="9">
    <source>
        <dbReference type="ARBA" id="ARBA00030162"/>
    </source>
</evidence>
<dbReference type="GO" id="GO:0047631">
    <property type="term" value="F:ADP-ribose diphosphatase activity"/>
    <property type="evidence" value="ECO:0007669"/>
    <property type="project" value="UniProtKB-EC"/>
</dbReference>
<evidence type="ECO:0000313" key="16">
    <source>
        <dbReference type="Proteomes" id="UP000185895"/>
    </source>
</evidence>
<feature type="binding site" evidence="13">
    <location>
        <position position="112"/>
    </location>
    <ligand>
        <name>Mg(2+)</name>
        <dbReference type="ChEBI" id="CHEBI:18420"/>
        <label>1</label>
    </ligand>
</feature>
<dbReference type="InterPro" id="IPR015797">
    <property type="entry name" value="NUDIX_hydrolase-like_dom_sf"/>
</dbReference>
<evidence type="ECO:0000256" key="13">
    <source>
        <dbReference type="PIRSR" id="PIRSR604385-2"/>
    </source>
</evidence>
<proteinExistence type="inferred from homology"/>
<protein>
    <recommendedName>
        <fullName evidence="4">ADP-ribose pyrophosphatase</fullName>
        <ecNumber evidence="3">3.6.1.13</ecNumber>
    </recommendedName>
    <alternativeName>
        <fullName evidence="9">ADP-ribose diphosphatase</fullName>
    </alternativeName>
    <alternativeName>
        <fullName evidence="11">ADP-ribose phosphohydrolase</fullName>
    </alternativeName>
    <alternativeName>
        <fullName evidence="10">Adenosine diphosphoribose pyrophosphatase</fullName>
    </alternativeName>
</protein>
<comment type="caution">
    <text evidence="15">The sequence shown here is derived from an EMBL/GenBank/DDBJ whole genome shotgun (WGS) entry which is preliminary data.</text>
</comment>
<evidence type="ECO:0000259" key="14">
    <source>
        <dbReference type="PROSITE" id="PS51462"/>
    </source>
</evidence>
<dbReference type="SUPFAM" id="SSF55811">
    <property type="entry name" value="Nudix"/>
    <property type="match status" value="1"/>
</dbReference>
<feature type="binding site" evidence="13">
    <location>
        <position position="164"/>
    </location>
    <ligand>
        <name>Mg(2+)</name>
        <dbReference type="ChEBI" id="CHEBI:18420"/>
        <label>1</label>
    </ligand>
</feature>
<feature type="binding site" evidence="13">
    <location>
        <position position="96"/>
    </location>
    <ligand>
        <name>Mg(2+)</name>
        <dbReference type="ChEBI" id="CHEBI:18420"/>
        <label>1</label>
    </ligand>
</feature>
<dbReference type="Pfam" id="PF00293">
    <property type="entry name" value="NUDIX"/>
    <property type="match status" value="1"/>
</dbReference>
<evidence type="ECO:0000256" key="4">
    <source>
        <dbReference type="ARBA" id="ARBA00013297"/>
    </source>
</evidence>
<evidence type="ECO:0000256" key="1">
    <source>
        <dbReference type="ARBA" id="ARBA00001946"/>
    </source>
</evidence>
<keyword evidence="16" id="KW-1185">Reference proteome</keyword>
<dbReference type="InterPro" id="IPR000086">
    <property type="entry name" value="NUDIX_hydrolase_dom"/>
</dbReference>
<dbReference type="Proteomes" id="UP000185895">
    <property type="component" value="Unassembled WGS sequence"/>
</dbReference>
<dbReference type="GO" id="GO:0019144">
    <property type="term" value="F:ADP-sugar diphosphatase activity"/>
    <property type="evidence" value="ECO:0007669"/>
    <property type="project" value="TreeGrafter"/>
</dbReference>